<dbReference type="Gene3D" id="3.40.50.150">
    <property type="entry name" value="Vaccinia Virus protein VP39"/>
    <property type="match status" value="1"/>
</dbReference>
<accession>A0A7C9RHB1</accession>
<evidence type="ECO:0000313" key="3">
    <source>
        <dbReference type="Proteomes" id="UP000480266"/>
    </source>
</evidence>
<dbReference type="SUPFAM" id="SSF53335">
    <property type="entry name" value="S-adenosyl-L-methionine-dependent methyltransferases"/>
    <property type="match status" value="1"/>
</dbReference>
<dbReference type="PANTHER" id="PTHR34203">
    <property type="entry name" value="METHYLTRANSFERASE, FKBM FAMILY PROTEIN"/>
    <property type="match status" value="1"/>
</dbReference>
<dbReference type="PANTHER" id="PTHR34203:SF15">
    <property type="entry name" value="SLL1173 PROTEIN"/>
    <property type="match status" value="1"/>
</dbReference>
<feature type="domain" description="Methyltransferase FkbM" evidence="1">
    <location>
        <begin position="64"/>
        <end position="233"/>
    </location>
</feature>
<keyword evidence="2" id="KW-0808">Transferase</keyword>
<keyword evidence="2" id="KW-0489">Methyltransferase</keyword>
<keyword evidence="3" id="KW-1185">Reference proteome</keyword>
<proteinExistence type="predicted"/>
<dbReference type="NCBIfam" id="TIGR01444">
    <property type="entry name" value="fkbM_fam"/>
    <property type="match status" value="1"/>
</dbReference>
<protein>
    <submittedName>
        <fullName evidence="2">FkbM family methyltransferase</fullName>
    </submittedName>
</protein>
<organism evidence="2 3">
    <name type="scientific">Candidatus Afipia apatlaquensis</name>
    <dbReference type="NCBI Taxonomy" id="2712852"/>
    <lineage>
        <taxon>Bacteria</taxon>
        <taxon>Pseudomonadati</taxon>
        <taxon>Pseudomonadota</taxon>
        <taxon>Alphaproteobacteria</taxon>
        <taxon>Hyphomicrobiales</taxon>
        <taxon>Nitrobacteraceae</taxon>
        <taxon>Afipia</taxon>
    </lineage>
</organism>
<sequence>METAARFRSLPPEQIGAMHVVLDSGGSELLPELSVARDASDWRPDWKTQLISQLLTLRRETLIDVGANRGQTLLDYLSVPDTHGYLGFEPNYYCASLVSDIIASARRSDCRIVPAGLSDRNGLQQLLLDPEENLDPSASLDVSLRPGRSWKEQFAACYRFDDIRAALQIGKIGLLKIDVEGAELPVLLGMEASIVKDQPWILCEVLHRDFMAEESNHQQRLDALMSWISRVDYVCLNVVKSADNLRATELVAMPAIPNKVWTWENAIQCDYLFAPRADTGSLIEALR</sequence>
<reference evidence="2" key="1">
    <citation type="submission" date="2020-02" db="EMBL/GenBank/DDBJ databases">
        <title>Draft genome sequence of Candidatus Afipia apatlaquensis IBT-C3, a potential strain for decolorization of textile dyes.</title>
        <authorList>
            <person name="Sanchez-Reyes A."/>
            <person name="Breton-Deval L."/>
            <person name="Mangelson H."/>
            <person name="Sanchez-Flores A."/>
        </authorList>
    </citation>
    <scope>NUCLEOTIDE SEQUENCE [LARGE SCALE GENOMIC DNA]</scope>
    <source>
        <strain evidence="2">IBT-C3</strain>
    </source>
</reference>
<dbReference type="GO" id="GO:0032259">
    <property type="term" value="P:methylation"/>
    <property type="evidence" value="ECO:0007669"/>
    <property type="project" value="UniProtKB-KW"/>
</dbReference>
<dbReference type="GO" id="GO:0008168">
    <property type="term" value="F:methyltransferase activity"/>
    <property type="evidence" value="ECO:0007669"/>
    <property type="project" value="UniProtKB-KW"/>
</dbReference>
<dbReference type="InterPro" id="IPR006342">
    <property type="entry name" value="FkbM_mtfrase"/>
</dbReference>
<dbReference type="Pfam" id="PF05050">
    <property type="entry name" value="Methyltransf_21"/>
    <property type="match status" value="1"/>
</dbReference>
<dbReference type="EMBL" id="JAAMRR010000890">
    <property type="protein sequence ID" value="NGX96940.1"/>
    <property type="molecule type" value="Genomic_DNA"/>
</dbReference>
<dbReference type="InterPro" id="IPR052514">
    <property type="entry name" value="SAM-dependent_MTase"/>
</dbReference>
<dbReference type="AlphaFoldDB" id="A0A7C9RHB1"/>
<gene>
    <name evidence="2" type="ORF">G4V63_17510</name>
</gene>
<comment type="caution">
    <text evidence="2">The sequence shown here is derived from an EMBL/GenBank/DDBJ whole genome shotgun (WGS) entry which is preliminary data.</text>
</comment>
<evidence type="ECO:0000313" key="2">
    <source>
        <dbReference type="EMBL" id="NGX96940.1"/>
    </source>
</evidence>
<evidence type="ECO:0000259" key="1">
    <source>
        <dbReference type="Pfam" id="PF05050"/>
    </source>
</evidence>
<dbReference type="Proteomes" id="UP000480266">
    <property type="component" value="Unassembled WGS sequence"/>
</dbReference>
<name>A0A7C9RHB1_9BRAD</name>
<dbReference type="InterPro" id="IPR029063">
    <property type="entry name" value="SAM-dependent_MTases_sf"/>
</dbReference>